<keyword evidence="1 4" id="KW-0808">Transferase</keyword>
<sequence>MHDSFMEAGHFIQTIERSQGLKVACLEEIAYGNGWIDKEELLSRSKTFIKMGYGQYLQKIAGF</sequence>
<dbReference type="RefSeq" id="WP_020932002.1">
    <property type="nucleotide sequence ID" value="NC_021917.1"/>
</dbReference>
<dbReference type="Gene3D" id="3.90.550.10">
    <property type="entry name" value="Spore Coat Polysaccharide Biosynthesis Protein SpsA, Chain A"/>
    <property type="match status" value="1"/>
</dbReference>
<dbReference type="InterPro" id="IPR029044">
    <property type="entry name" value="Nucleotide-diphossugar_trans"/>
</dbReference>
<dbReference type="AlphaFoldDB" id="S5TUS6"/>
<name>S5TUS6_9GAMM</name>
<keyword evidence="3" id="KW-0460">Magnesium</keyword>
<dbReference type="PATRIC" id="fig|1198232.3.peg.453"/>
<dbReference type="EC" id="2.7.7.24" evidence="4"/>
<dbReference type="HOGENOM" id="CLU_2878384_0_0_6"/>
<dbReference type="InterPro" id="IPR005907">
    <property type="entry name" value="G1P_thy_trans_s"/>
</dbReference>
<keyword evidence="5" id="KW-1185">Reference proteome</keyword>
<keyword evidence="2 4" id="KW-0548">Nucleotidyltransferase</keyword>
<organism evidence="4 5">
    <name type="scientific">Cycloclasticus zancles 78-ME</name>
    <dbReference type="NCBI Taxonomy" id="1198232"/>
    <lineage>
        <taxon>Bacteria</taxon>
        <taxon>Pseudomonadati</taxon>
        <taxon>Pseudomonadota</taxon>
        <taxon>Gammaproteobacteria</taxon>
        <taxon>Thiotrichales</taxon>
        <taxon>Piscirickettsiaceae</taxon>
        <taxon>Cycloclasticus</taxon>
    </lineage>
</organism>
<dbReference type="KEGG" id="cza:CYCME_0444"/>
<evidence type="ECO:0000256" key="1">
    <source>
        <dbReference type="ARBA" id="ARBA00022679"/>
    </source>
</evidence>
<evidence type="ECO:0000313" key="4">
    <source>
        <dbReference type="EMBL" id="AGS38785.1"/>
    </source>
</evidence>
<dbReference type="EMBL" id="CP005996">
    <property type="protein sequence ID" value="AGS38785.1"/>
    <property type="molecule type" value="Genomic_DNA"/>
</dbReference>
<gene>
    <name evidence="4" type="ORF">CYCME_0444</name>
</gene>
<dbReference type="SUPFAM" id="SSF53448">
    <property type="entry name" value="Nucleotide-diphospho-sugar transferases"/>
    <property type="match status" value="1"/>
</dbReference>
<evidence type="ECO:0000256" key="3">
    <source>
        <dbReference type="ARBA" id="ARBA00022842"/>
    </source>
</evidence>
<evidence type="ECO:0000313" key="5">
    <source>
        <dbReference type="Proteomes" id="UP000015380"/>
    </source>
</evidence>
<reference evidence="4 5" key="1">
    <citation type="submission" date="2013-05" db="EMBL/GenBank/DDBJ databases">
        <title>Between feast and famine: a lifestyle of most important marine PAH-degrading bacterium Cycloclasticus sp. 7ME.</title>
        <authorList>
            <person name="Yakimov M.M."/>
            <person name="Messina E."/>
            <person name="Genovese M."/>
            <person name="Denaro R."/>
            <person name="Crisafi F."/>
            <person name="Russo D."/>
            <person name="Cappello S."/>
            <person name="Santisi S."/>
            <person name="Smedile F."/>
            <person name="Golyshina O.V."/>
            <person name="Tran H."/>
            <person name="Pieper D.H."/>
            <person name="Golyshin P.N."/>
            <person name="Giuliano L."/>
        </authorList>
    </citation>
    <scope>NUCLEOTIDE SEQUENCE [LARGE SCALE GENOMIC DNA]</scope>
    <source>
        <strain evidence="4 5">78-ME</strain>
    </source>
</reference>
<dbReference type="Proteomes" id="UP000015380">
    <property type="component" value="Chromosome"/>
</dbReference>
<dbReference type="eggNOG" id="COG1209">
    <property type="taxonomic scope" value="Bacteria"/>
</dbReference>
<dbReference type="PANTHER" id="PTHR43532">
    <property type="entry name" value="GLUCOSE-1-PHOSPHATE THYMIDYLYLTRANSFERASE"/>
    <property type="match status" value="1"/>
</dbReference>
<reference evidence="5" key="2">
    <citation type="journal article" date="2016" name="Environ. Microbiol. Rep.">
        <title>Analysis of defence systems and a conjugative IncP-1 plasmid in the marine polyaromatic hydrocarbons-degrading bacterium Cycloclasticus sp. 78-ME.</title>
        <authorList>
            <person name="Yakimov M.M."/>
            <person name="Crisafi F."/>
            <person name="Messina E."/>
            <person name="Smedile F."/>
            <person name="Lopatina A."/>
            <person name="Denaro R."/>
            <person name="Pieper D.H."/>
            <person name="Golyshin P.N."/>
            <person name="Giuliano L."/>
        </authorList>
    </citation>
    <scope>NUCLEOTIDE SEQUENCE [LARGE SCALE GENOMIC DNA]</scope>
    <source>
        <strain evidence="5">78-ME</strain>
    </source>
</reference>
<protein>
    <submittedName>
        <fullName evidence="4">dTDP-glucose pyrophosphorylase</fullName>
        <ecNumber evidence="4">2.7.7.24</ecNumber>
    </submittedName>
</protein>
<evidence type="ECO:0000256" key="2">
    <source>
        <dbReference type="ARBA" id="ARBA00022695"/>
    </source>
</evidence>
<dbReference type="GO" id="GO:0008879">
    <property type="term" value="F:glucose-1-phosphate thymidylyltransferase activity"/>
    <property type="evidence" value="ECO:0007669"/>
    <property type="project" value="UniProtKB-EC"/>
</dbReference>
<accession>S5TUS6</accession>
<dbReference type="PANTHER" id="PTHR43532:SF1">
    <property type="entry name" value="GLUCOSE-1-PHOSPHATE THYMIDYLYLTRANSFERASE 1"/>
    <property type="match status" value="1"/>
</dbReference>
<proteinExistence type="predicted"/>